<sequence>MSKVAKEFQYNKLVNVVLKKINEYNKINSDIKRYNIFNSFSISYEIEDTALYFEMHNTDDTEEMSLTSLSTEQSIRIDIDKLNEVNWLMKTLNRFIEKANESLTKARELSKPHVGILIYDEFTDSYYLNPSSGPILLRTREIEKEIAATRFDIFSIFINLRSALIGNDNLAEIIGASPTKVLERIRSSVEFIKSCETKLVKIEGIPRYIVNFNEFNKIITYSTFATNGFGKNIVTPKRINEKVITASIDRLRELDKVYAQVRKDEEVSKNMLDLARSLVAKNNPKLFTLEDSTKYWVLTKEGRTTIKNLNILDFLDNDMSEVDFYLN</sequence>
<protein>
    <submittedName>
        <fullName evidence="1">Uncharacterized protein</fullName>
    </submittedName>
</protein>
<dbReference type="EMBL" id="CP022535">
    <property type="protein sequence ID" value="ASP28158.1"/>
    <property type="molecule type" value="Genomic_DNA"/>
</dbReference>
<evidence type="ECO:0000313" key="2">
    <source>
        <dbReference type="Proteomes" id="UP000203229"/>
    </source>
</evidence>
<accession>A0A222ENT9</accession>
<organism evidence="1 2">
    <name type="scientific">Spiroplasma corruscae</name>
    <dbReference type="NCBI Taxonomy" id="216934"/>
    <lineage>
        <taxon>Bacteria</taxon>
        <taxon>Bacillati</taxon>
        <taxon>Mycoplasmatota</taxon>
        <taxon>Mollicutes</taxon>
        <taxon>Entomoplasmatales</taxon>
        <taxon>Spiroplasmataceae</taxon>
        <taxon>Spiroplasma</taxon>
    </lineage>
</organism>
<name>A0A222ENT9_9MOLU</name>
<dbReference type="Proteomes" id="UP000203229">
    <property type="component" value="Chromosome"/>
</dbReference>
<evidence type="ECO:0000313" key="1">
    <source>
        <dbReference type="EMBL" id="ASP28158.1"/>
    </source>
</evidence>
<reference evidence="1 2" key="1">
    <citation type="submission" date="2017-07" db="EMBL/GenBank/DDBJ databases">
        <title>Complete genome sequence of Spiroplasma corruscae EC-1 (DSM 19793).</title>
        <authorList>
            <person name="Tsai Y.-M."/>
            <person name="Lo W.-S."/>
            <person name="Kuo C.-H."/>
        </authorList>
    </citation>
    <scope>NUCLEOTIDE SEQUENCE [LARGE SCALE GENOMIC DNA]</scope>
    <source>
        <strain evidence="1 2">EC-1</strain>
    </source>
</reference>
<keyword evidence="2" id="KW-1185">Reference proteome</keyword>
<gene>
    <name evidence="1" type="ORF">SCORR_v1c03840</name>
</gene>
<dbReference type="AlphaFoldDB" id="A0A222ENT9"/>
<dbReference type="KEGG" id="scou:SCORR_v1c03840"/>
<proteinExistence type="predicted"/>